<evidence type="ECO:0000313" key="1">
    <source>
        <dbReference type="EMBL" id="ABR55152.1"/>
    </source>
</evidence>
<dbReference type="EMBL" id="CP000742">
    <property type="protein sequence ID" value="ABR55152.1"/>
    <property type="molecule type" value="Genomic_DNA"/>
</dbReference>
<protein>
    <submittedName>
        <fullName evidence="1">Uncharacterized protein</fullName>
    </submittedName>
</protein>
<dbReference type="STRING" id="406327.Mevan_1255"/>
<evidence type="ECO:0000313" key="2">
    <source>
        <dbReference type="Proteomes" id="UP000001107"/>
    </source>
</evidence>
<dbReference type="HOGENOM" id="CLU_2447701_0_0_2"/>
<dbReference type="eggNOG" id="arCOG08252">
    <property type="taxonomic scope" value="Archaea"/>
</dbReference>
<dbReference type="RefSeq" id="WP_012066067.1">
    <property type="nucleotide sequence ID" value="NC_009634.1"/>
</dbReference>
<proteinExistence type="predicted"/>
<reference evidence="1" key="1">
    <citation type="submission" date="2007-06" db="EMBL/GenBank/DDBJ databases">
        <title>Complete sequence of Methanococcus vannielii SB.</title>
        <authorList>
            <consortium name="US DOE Joint Genome Institute"/>
            <person name="Copeland A."/>
            <person name="Lucas S."/>
            <person name="Lapidus A."/>
            <person name="Barry K."/>
            <person name="Glavina del Rio T."/>
            <person name="Dalin E."/>
            <person name="Tice H."/>
            <person name="Pitluck S."/>
            <person name="Chain P."/>
            <person name="Malfatti S."/>
            <person name="Shin M."/>
            <person name="Vergez L."/>
            <person name="Schmutz J."/>
            <person name="Larimer F."/>
            <person name="Land M."/>
            <person name="Hauser L."/>
            <person name="Kyrpides N."/>
            <person name="Anderson I."/>
            <person name="Sieprawska-Lupa M."/>
            <person name="Whitman W.B."/>
            <person name="Richardson P."/>
        </authorList>
    </citation>
    <scope>NUCLEOTIDE SEQUENCE [LARGE SCALE GENOMIC DNA]</scope>
    <source>
        <strain evidence="1">SB</strain>
    </source>
</reference>
<sequence length="90" mass="10432">MINVAVPMDMDAISSVKSANYFLIFKISEKEVVDTKTVLSFEEMLKEKPNAIILNEQKKLNAKFESYFCEFEDVDKCILEFIEGKLEKIE</sequence>
<dbReference type="GeneID" id="5324935"/>
<keyword evidence="2" id="KW-1185">Reference proteome</keyword>
<dbReference type="AlphaFoldDB" id="A6URN0"/>
<dbReference type="KEGG" id="mvn:Mevan_1255"/>
<dbReference type="InterPro" id="IPR036105">
    <property type="entry name" value="DiNase_FeMo-co_biosyn_sf"/>
</dbReference>
<organism evidence="1 2">
    <name type="scientific">Methanococcus vannielii (strain ATCC 35089 / DSM 1224 / JCM 13029 / OCM 148 / SB)</name>
    <dbReference type="NCBI Taxonomy" id="406327"/>
    <lineage>
        <taxon>Archaea</taxon>
        <taxon>Methanobacteriati</taxon>
        <taxon>Methanobacteriota</taxon>
        <taxon>Methanomada group</taxon>
        <taxon>Methanococci</taxon>
        <taxon>Methanococcales</taxon>
        <taxon>Methanococcaceae</taxon>
        <taxon>Methanococcus</taxon>
    </lineage>
</organism>
<dbReference type="Proteomes" id="UP000001107">
    <property type="component" value="Chromosome"/>
</dbReference>
<accession>A6URN0</accession>
<dbReference type="Gene3D" id="3.30.420.130">
    <property type="entry name" value="Dinitrogenase iron-molybdenum cofactor biosynthesis domain"/>
    <property type="match status" value="1"/>
</dbReference>
<gene>
    <name evidence="1" type="ordered locus">Mevan_1255</name>
</gene>
<name>A6URN0_METVS</name>